<dbReference type="Gene3D" id="2.160.20.10">
    <property type="entry name" value="Single-stranded right-handed beta-helix, Pectin lyase-like"/>
    <property type="match status" value="1"/>
</dbReference>
<dbReference type="InterPro" id="IPR006626">
    <property type="entry name" value="PbH1"/>
</dbReference>
<keyword evidence="5 9" id="KW-0378">Hydrolase</keyword>
<evidence type="ECO:0000256" key="6">
    <source>
        <dbReference type="ARBA" id="ARBA00023295"/>
    </source>
</evidence>
<evidence type="ECO:0000256" key="3">
    <source>
        <dbReference type="ARBA" id="ARBA00022512"/>
    </source>
</evidence>
<keyword evidence="7" id="KW-0961">Cell wall biogenesis/degradation</keyword>
<dbReference type="InterPro" id="IPR011050">
    <property type="entry name" value="Pectin_lyase_fold/virulence"/>
</dbReference>
<evidence type="ECO:0000256" key="8">
    <source>
        <dbReference type="PROSITE-ProRule" id="PRU10052"/>
    </source>
</evidence>
<evidence type="ECO:0000256" key="5">
    <source>
        <dbReference type="ARBA" id="ARBA00022801"/>
    </source>
</evidence>
<evidence type="ECO:0008006" key="13">
    <source>
        <dbReference type="Google" id="ProtNLM"/>
    </source>
</evidence>
<evidence type="ECO:0000256" key="10">
    <source>
        <dbReference type="SAM" id="SignalP"/>
    </source>
</evidence>
<protein>
    <recommendedName>
        <fullName evidence="13">Polygalacturonase</fullName>
    </recommendedName>
</protein>
<keyword evidence="3" id="KW-0134">Cell wall</keyword>
<comment type="caution">
    <text evidence="11">The sequence shown here is derived from an EMBL/GenBank/DDBJ whole genome shotgun (WGS) entry which is preliminary data.</text>
</comment>
<dbReference type="GO" id="GO:0071555">
    <property type="term" value="P:cell wall organization"/>
    <property type="evidence" value="ECO:0007669"/>
    <property type="project" value="UniProtKB-KW"/>
</dbReference>
<keyword evidence="6 9" id="KW-0326">Glycosidase</keyword>
<dbReference type="GO" id="GO:0004650">
    <property type="term" value="F:polygalacturonase activity"/>
    <property type="evidence" value="ECO:0007669"/>
    <property type="project" value="InterPro"/>
</dbReference>
<reference evidence="11 12" key="1">
    <citation type="submission" date="2023-10" db="EMBL/GenBank/DDBJ databases">
        <title>Genome-Wide Identification Analysis in wild type Solanum Pinnatisectum Reveals Some Genes Defensing Phytophthora Infestans.</title>
        <authorList>
            <person name="Sun C."/>
        </authorList>
    </citation>
    <scope>NUCLEOTIDE SEQUENCE [LARGE SCALE GENOMIC DNA]</scope>
    <source>
        <strain evidence="11">LQN</strain>
        <tissue evidence="11">Leaf</tissue>
    </source>
</reference>
<evidence type="ECO:0000313" key="11">
    <source>
        <dbReference type="EMBL" id="KAK4710522.1"/>
    </source>
</evidence>
<dbReference type="PANTHER" id="PTHR31375">
    <property type="match status" value="1"/>
</dbReference>
<dbReference type="EMBL" id="JAWPEI010000011">
    <property type="protein sequence ID" value="KAK4710522.1"/>
    <property type="molecule type" value="Genomic_DNA"/>
</dbReference>
<keyword evidence="12" id="KW-1185">Reference proteome</keyword>
<dbReference type="PROSITE" id="PS00502">
    <property type="entry name" value="POLYGALACTURONASE"/>
    <property type="match status" value="1"/>
</dbReference>
<dbReference type="SUPFAM" id="SSF51126">
    <property type="entry name" value="Pectin lyase-like"/>
    <property type="match status" value="1"/>
</dbReference>
<gene>
    <name evidence="11" type="ORF">R3W88_005035</name>
</gene>
<dbReference type="InterPro" id="IPR000743">
    <property type="entry name" value="Glyco_hydro_28"/>
</dbReference>
<evidence type="ECO:0000313" key="12">
    <source>
        <dbReference type="Proteomes" id="UP001311915"/>
    </source>
</evidence>
<keyword evidence="4" id="KW-0964">Secreted</keyword>
<evidence type="ECO:0000256" key="2">
    <source>
        <dbReference type="ARBA" id="ARBA00008834"/>
    </source>
</evidence>
<comment type="subcellular location">
    <subcellularLocation>
        <location evidence="1">Secreted</location>
        <location evidence="1">Cell wall</location>
    </subcellularLocation>
</comment>
<name>A0AAV9KBF0_9SOLN</name>
<feature type="signal peptide" evidence="10">
    <location>
        <begin position="1"/>
        <end position="20"/>
    </location>
</feature>
<sequence length="408" mass="44452">MSPLAIFPLFFLFIFNSSLAANTNIYNVQTYGAKSDRKTDSSKAFLSAWAAACASTSPNTINVPVGKYLIHNAYFDGQTCKSKAITIRIDGTLLAPSNYNVIGNDKNWIRFEKVSGVSIYGGTFDGQGASLWACKNSNKNCPEGTTVRIDFYNSNNIIMSGVTVQNSQKFQILVNRCHNAKLQGMKVLAPGNSKNTDGIHVKLSSGVSIMKSQIGTRDDCISIGPGTFNLWIEGIACGPGHGISIGSLGWKEQELGVQNVTVKTVTFSGTTNGVRVKTWARHSNGFVRNVLFQHIVMVNVKNPIIIDQNYCPNHESCPHQGSGIKINDVTYQDIHGTSATKIAIKLDCSKTKPCSGITLDDVNLSYQNQQTEASCVNARGRVSGLQKTYQMPIEKLDKFVCILSQELN</sequence>
<organism evidence="11 12">
    <name type="scientific">Solanum pinnatisectum</name>
    <name type="common">tansyleaf nightshade</name>
    <dbReference type="NCBI Taxonomy" id="50273"/>
    <lineage>
        <taxon>Eukaryota</taxon>
        <taxon>Viridiplantae</taxon>
        <taxon>Streptophyta</taxon>
        <taxon>Embryophyta</taxon>
        <taxon>Tracheophyta</taxon>
        <taxon>Spermatophyta</taxon>
        <taxon>Magnoliopsida</taxon>
        <taxon>eudicotyledons</taxon>
        <taxon>Gunneridae</taxon>
        <taxon>Pentapetalae</taxon>
        <taxon>asterids</taxon>
        <taxon>lamiids</taxon>
        <taxon>Solanales</taxon>
        <taxon>Solanaceae</taxon>
        <taxon>Solanoideae</taxon>
        <taxon>Solaneae</taxon>
        <taxon>Solanum</taxon>
    </lineage>
</organism>
<comment type="similarity">
    <text evidence="2 9">Belongs to the glycosyl hydrolase 28 family.</text>
</comment>
<accession>A0AAV9KBF0</accession>
<dbReference type="SMART" id="SM00710">
    <property type="entry name" value="PbH1"/>
    <property type="match status" value="5"/>
</dbReference>
<dbReference type="Pfam" id="PF00295">
    <property type="entry name" value="Glyco_hydro_28"/>
    <property type="match status" value="1"/>
</dbReference>
<evidence type="ECO:0000256" key="9">
    <source>
        <dbReference type="RuleBase" id="RU361169"/>
    </source>
</evidence>
<evidence type="ECO:0000256" key="7">
    <source>
        <dbReference type="ARBA" id="ARBA00023316"/>
    </source>
</evidence>
<dbReference type="Proteomes" id="UP001311915">
    <property type="component" value="Unassembled WGS sequence"/>
</dbReference>
<dbReference type="FunFam" id="2.160.20.10:FF:000016">
    <property type="entry name" value="Polygalacturonase 7"/>
    <property type="match status" value="1"/>
</dbReference>
<proteinExistence type="inferred from homology"/>
<feature type="chain" id="PRO_5043664698" description="Polygalacturonase" evidence="10">
    <location>
        <begin position="21"/>
        <end position="408"/>
    </location>
</feature>
<evidence type="ECO:0000256" key="1">
    <source>
        <dbReference type="ARBA" id="ARBA00004191"/>
    </source>
</evidence>
<dbReference type="AlphaFoldDB" id="A0AAV9KBF0"/>
<evidence type="ECO:0000256" key="4">
    <source>
        <dbReference type="ARBA" id="ARBA00022525"/>
    </source>
</evidence>
<dbReference type="GO" id="GO:0005975">
    <property type="term" value="P:carbohydrate metabolic process"/>
    <property type="evidence" value="ECO:0007669"/>
    <property type="project" value="InterPro"/>
</dbReference>
<keyword evidence="10" id="KW-0732">Signal</keyword>
<dbReference type="InterPro" id="IPR012334">
    <property type="entry name" value="Pectin_lyas_fold"/>
</dbReference>
<feature type="active site" evidence="8">
    <location>
        <position position="241"/>
    </location>
</feature>